<accession>A0A3N0W209</accession>
<evidence type="ECO:0000256" key="1">
    <source>
        <dbReference type="SAM" id="Phobius"/>
    </source>
</evidence>
<evidence type="ECO:0000313" key="2">
    <source>
        <dbReference type="EMBL" id="ROH98148.1"/>
    </source>
</evidence>
<keyword evidence="1" id="KW-1133">Transmembrane helix</keyword>
<evidence type="ECO:0000313" key="3">
    <source>
        <dbReference type="Proteomes" id="UP000269375"/>
    </source>
</evidence>
<dbReference type="Proteomes" id="UP000269375">
    <property type="component" value="Unassembled WGS sequence"/>
</dbReference>
<proteinExistence type="predicted"/>
<feature type="transmembrane region" description="Helical" evidence="1">
    <location>
        <begin position="93"/>
        <end position="113"/>
    </location>
</feature>
<name>A0A3N0W209_9FLAO</name>
<dbReference type="EMBL" id="RJTX01000002">
    <property type="protein sequence ID" value="ROH98148.1"/>
    <property type="molecule type" value="Genomic_DNA"/>
</dbReference>
<sequence length="119" mass="14519">MMKTNRIHIFYNYNFKKMKLIKILTYISFILILFLIIDLTVFRINTMPKLTEINHEDFIAETNNIKDLNLAKTELKKWINSEYNIVEKQNNLYIKYLYIAVILLFIEFFKLIFNRKKSI</sequence>
<comment type="caution">
    <text evidence="2">The sequence shown here is derived from an EMBL/GenBank/DDBJ whole genome shotgun (WGS) entry which is preliminary data.</text>
</comment>
<keyword evidence="1" id="KW-0472">Membrane</keyword>
<protein>
    <submittedName>
        <fullName evidence="2">Uncharacterized protein</fullName>
    </submittedName>
</protein>
<dbReference type="AlphaFoldDB" id="A0A3N0W209"/>
<feature type="transmembrane region" description="Helical" evidence="1">
    <location>
        <begin position="20"/>
        <end position="42"/>
    </location>
</feature>
<keyword evidence="1" id="KW-0812">Transmembrane</keyword>
<gene>
    <name evidence="2" type="ORF">EGI05_12485</name>
</gene>
<reference evidence="2 3" key="1">
    <citation type="submission" date="2018-11" db="EMBL/GenBank/DDBJ databases">
        <title>Proposal to divide the Flavobacteriaceae and reorganize its genera based on Amino Acid Identity values calculated from whole genome sequences.</title>
        <authorList>
            <person name="Nicholson A.C."/>
            <person name="Gulvik C.A."/>
            <person name="Whitney A.M."/>
            <person name="Humrighouse B.W."/>
            <person name="Bell M."/>
            <person name="Holmes B."/>
            <person name="Steigerwalt A."/>
            <person name="Villarma A."/>
            <person name="Sheth M."/>
            <person name="Batra D."/>
            <person name="Pryor J."/>
            <person name="Bernardet J.-F."/>
            <person name="Hugo C."/>
            <person name="Kampfer P."/>
            <person name="Newman J."/>
            <person name="Mcquiston J.R."/>
        </authorList>
    </citation>
    <scope>NUCLEOTIDE SEQUENCE [LARGE SCALE GENOMIC DNA]</scope>
    <source>
        <strain evidence="2 3">DSM 15235</strain>
    </source>
</reference>
<organism evidence="2 3">
    <name type="scientific">Chryseobacterium daecheongense</name>
    <dbReference type="NCBI Taxonomy" id="192389"/>
    <lineage>
        <taxon>Bacteria</taxon>
        <taxon>Pseudomonadati</taxon>
        <taxon>Bacteroidota</taxon>
        <taxon>Flavobacteriia</taxon>
        <taxon>Flavobacteriales</taxon>
        <taxon>Weeksellaceae</taxon>
        <taxon>Chryseobacterium group</taxon>
        <taxon>Chryseobacterium</taxon>
    </lineage>
</organism>